<dbReference type="InterPro" id="IPR010620">
    <property type="entry name" value="SBBP_repeat"/>
</dbReference>
<dbReference type="PANTHER" id="PTHR35580:SF1">
    <property type="entry name" value="PHYTASE-LIKE DOMAIN-CONTAINING PROTEIN"/>
    <property type="match status" value="1"/>
</dbReference>
<dbReference type="InterPro" id="IPR026444">
    <property type="entry name" value="Secre_tail"/>
</dbReference>
<dbReference type="Proteomes" id="UP001207408">
    <property type="component" value="Unassembled WGS sequence"/>
</dbReference>
<keyword evidence="1" id="KW-0732">Signal</keyword>
<accession>A0AAE3SMV9</accession>
<dbReference type="SUPFAM" id="SSF63829">
    <property type="entry name" value="Calcium-dependent phosphotriesterase"/>
    <property type="match status" value="1"/>
</dbReference>
<gene>
    <name evidence="3" type="ORF">OM074_20120</name>
</gene>
<dbReference type="Pfam" id="PF06739">
    <property type="entry name" value="SBBP"/>
    <property type="match status" value="1"/>
</dbReference>
<evidence type="ECO:0000256" key="1">
    <source>
        <dbReference type="SAM" id="SignalP"/>
    </source>
</evidence>
<keyword evidence="4" id="KW-1185">Reference proteome</keyword>
<evidence type="ECO:0000259" key="2">
    <source>
        <dbReference type="Pfam" id="PF18962"/>
    </source>
</evidence>
<feature type="signal peptide" evidence="1">
    <location>
        <begin position="1"/>
        <end position="37"/>
    </location>
</feature>
<feature type="chain" id="PRO_5042127735" evidence="1">
    <location>
        <begin position="38"/>
        <end position="712"/>
    </location>
</feature>
<name>A0AAE3SMV9_9BACT</name>
<dbReference type="RefSeq" id="WP_301202445.1">
    <property type="nucleotide sequence ID" value="NZ_JAPDPI010000071.1"/>
</dbReference>
<dbReference type="PANTHER" id="PTHR35580">
    <property type="entry name" value="CELL SURFACE GLYCOPROTEIN (S-LAYER PROTEIN)-LIKE PROTEIN"/>
    <property type="match status" value="1"/>
</dbReference>
<organism evidence="3 4">
    <name type="scientific">Plebeiibacterium marinum</name>
    <dbReference type="NCBI Taxonomy" id="2992111"/>
    <lineage>
        <taxon>Bacteria</taxon>
        <taxon>Pseudomonadati</taxon>
        <taxon>Bacteroidota</taxon>
        <taxon>Bacteroidia</taxon>
        <taxon>Marinilabiliales</taxon>
        <taxon>Marinilabiliaceae</taxon>
        <taxon>Plebeiibacterium</taxon>
    </lineage>
</organism>
<comment type="caution">
    <text evidence="3">The sequence shown here is derived from an EMBL/GenBank/DDBJ whole genome shotgun (WGS) entry which is preliminary data.</text>
</comment>
<evidence type="ECO:0000313" key="4">
    <source>
        <dbReference type="Proteomes" id="UP001207408"/>
    </source>
</evidence>
<dbReference type="InterPro" id="IPR052918">
    <property type="entry name" value="Motility_Chemotaxis_Reg"/>
</dbReference>
<sequence length="712" mass="79039">MRKKIKNITCSAFRERQKMLGMWLCMLIMASSTLTNAQNNQKIYHWMQQLGGPGWDVPTSIVTDSKNNVYVAGNFTQSLQSNKKEILSEGNHDIYVARFNEEGKLQWLWQAGGLYMDQITAIKQAPDNDLYITGIIRGEMKFGKKKIEGESRKLFLARINKRGKANWVNTIPFYNAASGYLLDTDKKGNIILGGVFADTLICETGNLVSHGHNDMFIAQFTPDGAMEQVIQLGNKGKEKLSAMAIDSLNNIYLAGNHERSFSARNVEIAAMGEKQKGNAFLLQLDSTLAATWAKPLSSPSYVNISGLACNQQNQLLMSGNFDFTLNIDSLQYQTNGYTDFFVCKADTAGNLNWLKTFGGKYTDRSKNLKLNKLGGAMVTGSFNDTIYMDSLMLNTHSLNSEAFIAQLDTTGFVTWAEAMHGKGGSTSNGGALDNKGNLYLMGSFNGSLQAGGTELATLGEEDIFVAKYYNCPPVANAINSPGYLCQGSMVDLSVNRGYTNIVWNDTLKNAEEIVIDQPGLYHVTMVDKRGCVVSDTVEIKEVMAQEFTLGNDTTMLVTDELEIAGPDNAFAYLWNNNTNLQNLIAYCEDETPGLCEYKLTITDSLGCQWADSIKIDFYVEPDYADLSKGERLVTIYPNPVKESFNWTLETNKEAKMAIEILDGAGNVHFYQKIERYQPGQQMKAEVSNLAPGIYYFCVISNGDRITKKFVKQ</sequence>
<evidence type="ECO:0000313" key="3">
    <source>
        <dbReference type="EMBL" id="MCW3807940.1"/>
    </source>
</evidence>
<feature type="domain" description="Secretion system C-terminal sorting" evidence="2">
    <location>
        <begin position="635"/>
        <end position="710"/>
    </location>
</feature>
<reference evidence="3" key="1">
    <citation type="submission" date="2022-10" db="EMBL/GenBank/DDBJ databases">
        <authorList>
            <person name="Yu W.X."/>
        </authorList>
    </citation>
    <scope>NUCLEOTIDE SEQUENCE</scope>
    <source>
        <strain evidence="3">D04</strain>
    </source>
</reference>
<dbReference type="EMBL" id="JAPDPI010000071">
    <property type="protein sequence ID" value="MCW3807940.1"/>
    <property type="molecule type" value="Genomic_DNA"/>
</dbReference>
<dbReference type="AlphaFoldDB" id="A0AAE3SMV9"/>
<dbReference type="NCBIfam" id="TIGR04183">
    <property type="entry name" value="Por_Secre_tail"/>
    <property type="match status" value="1"/>
</dbReference>
<protein>
    <submittedName>
        <fullName evidence="3">SBBP repeat-containing protein</fullName>
    </submittedName>
</protein>
<dbReference type="Pfam" id="PF18962">
    <property type="entry name" value="Por_Secre_tail"/>
    <property type="match status" value="1"/>
</dbReference>
<proteinExistence type="predicted"/>